<proteinExistence type="predicted"/>
<gene>
    <name evidence="1" type="ORF">DXC51_20790</name>
</gene>
<accession>A0A3E3HZ06</accession>
<comment type="caution">
    <text evidence="1">The sequence shown here is derived from an EMBL/GenBank/DDBJ whole genome shotgun (WGS) entry which is preliminary data.</text>
</comment>
<sequence length="263" mass="30825">MGITVIDGYLYDIKLVNYEDELERSYDSTALWDLSYADILYDPEGKIAEFKSRKLACTVDIDSAGGLLWEAYWNYRLAGDIWIYRQDTMQGHYVFNNAIKPLVSALFIVNREYIPHDKWLIHMSRSLAWKPDSWEKDLQGALNTGDFSVQSLQERQMCIDRLWNGMNDRLCEMTGTDDRLNFVRKAGYESLKKLIEKEEYTLQEWAAMEGLEALNYEPLHSVFHREGDRILLDKERLLSIRPEDMYVWFYEIVDAGRKGVAAE</sequence>
<dbReference type="EMBL" id="QVLV01000018">
    <property type="protein sequence ID" value="RGE57050.1"/>
    <property type="molecule type" value="Genomic_DNA"/>
</dbReference>
<dbReference type="GeneID" id="97989235"/>
<reference evidence="1 2" key="1">
    <citation type="submission" date="2018-08" db="EMBL/GenBank/DDBJ databases">
        <title>A genome reference for cultivated species of the human gut microbiota.</title>
        <authorList>
            <person name="Zou Y."/>
            <person name="Xue W."/>
            <person name="Luo G."/>
        </authorList>
    </citation>
    <scope>NUCLEOTIDE SEQUENCE [LARGE SCALE GENOMIC DNA]</scope>
    <source>
        <strain evidence="1 2">TF05-5AC</strain>
    </source>
</reference>
<protein>
    <submittedName>
        <fullName evidence="1">Uncharacterized protein</fullName>
    </submittedName>
</protein>
<name>A0A3E3HZ06_9FIRM</name>
<dbReference type="RefSeq" id="WP_117545322.1">
    <property type="nucleotide sequence ID" value="NZ_QVLV01000018.1"/>
</dbReference>
<dbReference type="Proteomes" id="UP000260812">
    <property type="component" value="Unassembled WGS sequence"/>
</dbReference>
<organism evidence="1 2">
    <name type="scientific">Eisenbergiella massiliensis</name>
    <dbReference type="NCBI Taxonomy" id="1720294"/>
    <lineage>
        <taxon>Bacteria</taxon>
        <taxon>Bacillati</taxon>
        <taxon>Bacillota</taxon>
        <taxon>Clostridia</taxon>
        <taxon>Lachnospirales</taxon>
        <taxon>Lachnospiraceae</taxon>
        <taxon>Eisenbergiella</taxon>
    </lineage>
</organism>
<keyword evidence="2" id="KW-1185">Reference proteome</keyword>
<evidence type="ECO:0000313" key="1">
    <source>
        <dbReference type="EMBL" id="RGE57050.1"/>
    </source>
</evidence>
<evidence type="ECO:0000313" key="2">
    <source>
        <dbReference type="Proteomes" id="UP000260812"/>
    </source>
</evidence>
<dbReference type="AlphaFoldDB" id="A0A3E3HZ06"/>